<evidence type="ECO:0000256" key="5">
    <source>
        <dbReference type="PIRSR" id="PIRSR602403-1"/>
    </source>
</evidence>
<dbReference type="PRINTS" id="PR00465">
    <property type="entry name" value="EP450IV"/>
</dbReference>
<keyword evidence="6" id="KW-1133">Transmembrane helix</keyword>
<feature type="transmembrane region" description="Helical" evidence="6">
    <location>
        <begin position="61"/>
        <end position="83"/>
    </location>
</feature>
<evidence type="ECO:0000256" key="2">
    <source>
        <dbReference type="ARBA" id="ARBA00010617"/>
    </source>
</evidence>
<evidence type="ECO:0000256" key="1">
    <source>
        <dbReference type="ARBA" id="ARBA00001971"/>
    </source>
</evidence>
<feature type="transmembrane region" description="Helical" evidence="6">
    <location>
        <begin position="6"/>
        <end position="23"/>
    </location>
</feature>
<dbReference type="Pfam" id="PF00067">
    <property type="entry name" value="p450"/>
    <property type="match status" value="1"/>
</dbReference>
<dbReference type="PRINTS" id="PR00385">
    <property type="entry name" value="P450"/>
</dbReference>
<dbReference type="GO" id="GO:0005506">
    <property type="term" value="F:iron ion binding"/>
    <property type="evidence" value="ECO:0007669"/>
    <property type="project" value="InterPro"/>
</dbReference>
<comment type="caution">
    <text evidence="7">The sequence shown here is derived from an EMBL/GenBank/DDBJ whole genome shotgun (WGS) entry which is preliminary data.</text>
</comment>
<dbReference type="Gene3D" id="1.10.630.10">
    <property type="entry name" value="Cytochrome P450"/>
    <property type="match status" value="1"/>
</dbReference>
<evidence type="ECO:0000256" key="3">
    <source>
        <dbReference type="ARBA" id="ARBA00022723"/>
    </source>
</evidence>
<evidence type="ECO:0000313" key="7">
    <source>
        <dbReference type="EMBL" id="KAF4310377.1"/>
    </source>
</evidence>
<dbReference type="SUPFAM" id="SSF48264">
    <property type="entry name" value="Cytochrome P450"/>
    <property type="match status" value="1"/>
</dbReference>
<keyword evidence="8" id="KW-1185">Reference proteome</keyword>
<dbReference type="GO" id="GO:0016705">
    <property type="term" value="F:oxidoreductase activity, acting on paired donors, with incorporation or reduction of molecular oxygen"/>
    <property type="evidence" value="ECO:0007669"/>
    <property type="project" value="InterPro"/>
</dbReference>
<reference evidence="7" key="1">
    <citation type="submission" date="2020-04" db="EMBL/GenBank/DDBJ databases">
        <title>Genome Assembly and Annotation of Botryosphaeria dothidea sdau 11-99, a Latent Pathogen of Apple Fruit Ring Rot in China.</title>
        <authorList>
            <person name="Yu C."/>
            <person name="Diao Y."/>
            <person name="Lu Q."/>
            <person name="Zhao J."/>
            <person name="Cui S."/>
            <person name="Peng C."/>
            <person name="He B."/>
            <person name="Liu H."/>
        </authorList>
    </citation>
    <scope>NUCLEOTIDE SEQUENCE [LARGE SCALE GENOMIC DNA]</scope>
    <source>
        <strain evidence="7">Sdau11-99</strain>
    </source>
</reference>
<proteinExistence type="inferred from homology"/>
<evidence type="ECO:0000313" key="8">
    <source>
        <dbReference type="Proteomes" id="UP000572817"/>
    </source>
</evidence>
<feature type="binding site" description="axial binding residue" evidence="5">
    <location>
        <position position="503"/>
    </location>
    <ligand>
        <name>heme</name>
        <dbReference type="ChEBI" id="CHEBI:30413"/>
    </ligand>
    <ligandPart>
        <name>Fe</name>
        <dbReference type="ChEBI" id="CHEBI:18248"/>
    </ligandPart>
</feature>
<name>A0A8H4NCL2_9PEZI</name>
<dbReference type="OrthoDB" id="6692864at2759"/>
<dbReference type="PANTHER" id="PTHR24305">
    <property type="entry name" value="CYTOCHROME P450"/>
    <property type="match status" value="1"/>
</dbReference>
<sequence>MAATSTSTWVTSALLGVAFHAFTQMWELDLLVPQTLGGLSAAALAVFYVDVQVFHSAVADAATNLAIAAFGFVLSLTASTFIYRVFFHRLRKFPGPFAAKTTKLYSIYLSRNLQYHFEIEKLHNKYGDVVRTGPRELSVARISPLNQLITCKKSFLYSMSERDKEKAGFSFTLDVEDHRKRRRPWEMSMTIQQIAKYDAPMQSIISLFLQRIAAPDQVGKPINITELVSWLSYDIMGIIGFGKDFGNLRTTHEHAAVKGLRETMVAFGTLRQLPWLANFLSHFPGGDGAMGPFAKYCHDLVAEKRQVLRAQGKNLETPKDIVTWLIKAFEERTPYAAHTIEALDDDTRALVIGGADTSSATMVNIFYYLSIHPHILRTLQAQLDALFPAGPASFTYEPLDRIPLLEAIITETLRLVPPVPSGNPRVTPPEGLHVPAGKGEEGDLYIPGNTVVLQPQWLIQRDERYFERPLEFVPQRWVAGSPEARMVKERTAFFPFQVGMYHCVGKQLAMWEMKSVLARVALQFDVAFAPGEDGKAFQEGILDTWTLTLPPLQLVFNERKSGEA</sequence>
<keyword evidence="6" id="KW-0472">Membrane</keyword>
<dbReference type="InterPro" id="IPR002403">
    <property type="entry name" value="Cyt_P450_E_grp-IV"/>
</dbReference>
<protein>
    <submittedName>
        <fullName evidence="7">Cytochrome P450</fullName>
    </submittedName>
</protein>
<comment type="cofactor">
    <cofactor evidence="1 5">
        <name>heme</name>
        <dbReference type="ChEBI" id="CHEBI:30413"/>
    </cofactor>
</comment>
<dbReference type="InterPro" id="IPR001128">
    <property type="entry name" value="Cyt_P450"/>
</dbReference>
<dbReference type="GO" id="GO:0020037">
    <property type="term" value="F:heme binding"/>
    <property type="evidence" value="ECO:0007669"/>
    <property type="project" value="InterPro"/>
</dbReference>
<evidence type="ECO:0000256" key="4">
    <source>
        <dbReference type="ARBA" id="ARBA00023004"/>
    </source>
</evidence>
<dbReference type="InterPro" id="IPR050121">
    <property type="entry name" value="Cytochrome_P450_monoxygenase"/>
</dbReference>
<evidence type="ECO:0000256" key="6">
    <source>
        <dbReference type="SAM" id="Phobius"/>
    </source>
</evidence>
<dbReference type="AlphaFoldDB" id="A0A8H4NCL2"/>
<feature type="transmembrane region" description="Helical" evidence="6">
    <location>
        <begin position="30"/>
        <end position="49"/>
    </location>
</feature>
<comment type="similarity">
    <text evidence="2">Belongs to the cytochrome P450 family.</text>
</comment>
<keyword evidence="5" id="KW-0349">Heme</keyword>
<gene>
    <name evidence="7" type="ORF">GTA08_BOTSDO01846</name>
</gene>
<keyword evidence="4 5" id="KW-0408">Iron</keyword>
<accession>A0A8H4NCL2</accession>
<keyword evidence="6" id="KW-0812">Transmembrane</keyword>
<keyword evidence="3 5" id="KW-0479">Metal-binding</keyword>
<organism evidence="7 8">
    <name type="scientific">Botryosphaeria dothidea</name>
    <dbReference type="NCBI Taxonomy" id="55169"/>
    <lineage>
        <taxon>Eukaryota</taxon>
        <taxon>Fungi</taxon>
        <taxon>Dikarya</taxon>
        <taxon>Ascomycota</taxon>
        <taxon>Pezizomycotina</taxon>
        <taxon>Dothideomycetes</taxon>
        <taxon>Dothideomycetes incertae sedis</taxon>
        <taxon>Botryosphaeriales</taxon>
        <taxon>Botryosphaeriaceae</taxon>
        <taxon>Botryosphaeria</taxon>
    </lineage>
</organism>
<dbReference type="InterPro" id="IPR036396">
    <property type="entry name" value="Cyt_P450_sf"/>
</dbReference>
<dbReference type="CDD" id="cd11061">
    <property type="entry name" value="CYP67-like"/>
    <property type="match status" value="1"/>
</dbReference>
<dbReference type="GO" id="GO:0004497">
    <property type="term" value="F:monooxygenase activity"/>
    <property type="evidence" value="ECO:0007669"/>
    <property type="project" value="InterPro"/>
</dbReference>
<dbReference type="PANTHER" id="PTHR24305:SF78">
    <property type="entry name" value="P450, PUTATIVE (EUROFUNG)-RELATED"/>
    <property type="match status" value="1"/>
</dbReference>
<dbReference type="EMBL" id="WWBZ02000016">
    <property type="protein sequence ID" value="KAF4310377.1"/>
    <property type="molecule type" value="Genomic_DNA"/>
</dbReference>
<dbReference type="Proteomes" id="UP000572817">
    <property type="component" value="Unassembled WGS sequence"/>
</dbReference>